<evidence type="ECO:0000259" key="3">
    <source>
        <dbReference type="PROSITE" id="PS50966"/>
    </source>
</evidence>
<dbReference type="Proteomes" id="UP000694544">
    <property type="component" value="Unplaced"/>
</dbReference>
<dbReference type="InterPro" id="IPR007527">
    <property type="entry name" value="Znf_SWIM"/>
</dbReference>
<proteinExistence type="predicted"/>
<feature type="compositionally biased region" description="Basic residues" evidence="2">
    <location>
        <begin position="78"/>
        <end position="88"/>
    </location>
</feature>
<evidence type="ECO:0000256" key="1">
    <source>
        <dbReference type="PROSITE-ProRule" id="PRU00325"/>
    </source>
</evidence>
<dbReference type="GO" id="GO:0000724">
    <property type="term" value="P:double-strand break repair via homologous recombination"/>
    <property type="evidence" value="ECO:0007669"/>
    <property type="project" value="TreeGrafter"/>
</dbReference>
<evidence type="ECO:0000313" key="4">
    <source>
        <dbReference type="Ensembl" id="ENSMMSP00000032841.1"/>
    </source>
</evidence>
<dbReference type="PROSITE" id="PS50966">
    <property type="entry name" value="ZF_SWIM"/>
    <property type="match status" value="1"/>
</dbReference>
<protein>
    <recommendedName>
        <fullName evidence="3">SWIM-type domain-containing protein</fullName>
    </recommendedName>
</protein>
<organism evidence="4 5">
    <name type="scientific">Moschus moschiferus</name>
    <name type="common">Siberian musk deer</name>
    <name type="synonym">Moschus sibiricus</name>
    <dbReference type="NCBI Taxonomy" id="68415"/>
    <lineage>
        <taxon>Eukaryota</taxon>
        <taxon>Metazoa</taxon>
        <taxon>Chordata</taxon>
        <taxon>Craniata</taxon>
        <taxon>Vertebrata</taxon>
        <taxon>Euteleostomi</taxon>
        <taxon>Mammalia</taxon>
        <taxon>Eutheria</taxon>
        <taxon>Laurasiatheria</taxon>
        <taxon>Artiodactyla</taxon>
        <taxon>Ruminantia</taxon>
        <taxon>Pecora</taxon>
        <taxon>Moschidae</taxon>
        <taxon>Moschus</taxon>
    </lineage>
</organism>
<feature type="compositionally biased region" description="Low complexity" evidence="2">
    <location>
        <begin position="59"/>
        <end position="77"/>
    </location>
</feature>
<evidence type="ECO:0000256" key="2">
    <source>
        <dbReference type="SAM" id="MobiDB-lite"/>
    </source>
</evidence>
<sequence>MISASASPAAAPPAPRRSCSAAAGLEDQASAAGRGAEVTALSPARPARPARRPATLTCQQRQQARASAARRPSAQRRPGSRRPGKQAHRAAAAPPSRRPQQTSSQAHSQKPVHGSPRVLCALRPRAPEVPPLAPNARRLAGPPACAGTQVYVTSPSSPAPENAGPAMAAPTGPLTLPAVVEELLSEMAAAVRDGAPIPDEHLLSLKFVFGSSAVQALDLVDHQSVTLISSPSGRCVYQVLGSSGRTYTCLASCHYCSCPAFAFSVLRKGDSLLCKHLLAVYLSQVTRTCQQLSVSDKQLTDILSAEKTQEA</sequence>
<keyword evidence="1" id="KW-0479">Metal-binding</keyword>
<accession>A0A8C6G3G7</accession>
<dbReference type="Pfam" id="PF04434">
    <property type="entry name" value="SWIM"/>
    <property type="match status" value="1"/>
</dbReference>
<keyword evidence="1" id="KW-0862">Zinc</keyword>
<evidence type="ECO:0000313" key="5">
    <source>
        <dbReference type="Proteomes" id="UP000694544"/>
    </source>
</evidence>
<dbReference type="AlphaFoldDB" id="A0A8C6G3G7"/>
<reference evidence="4" key="2">
    <citation type="submission" date="2025-09" db="UniProtKB">
        <authorList>
            <consortium name="Ensembl"/>
        </authorList>
    </citation>
    <scope>IDENTIFICATION</scope>
</reference>
<keyword evidence="5" id="KW-1185">Reference proteome</keyword>
<name>A0A8C6G3G7_MOSMO</name>
<dbReference type="PANTHER" id="PTHR28498">
    <property type="entry name" value="ZINC FINGER SWIM DOMAIN-CONTAINING PROTEIN 7"/>
    <property type="match status" value="1"/>
</dbReference>
<dbReference type="GO" id="GO:0097196">
    <property type="term" value="C:Shu complex"/>
    <property type="evidence" value="ECO:0007669"/>
    <property type="project" value="TreeGrafter"/>
</dbReference>
<dbReference type="Ensembl" id="ENSMMST00000036047.1">
    <property type="protein sequence ID" value="ENSMMSP00000032841.1"/>
    <property type="gene ID" value="ENSMMSG00000024253.1"/>
</dbReference>
<dbReference type="PANTHER" id="PTHR28498:SF1">
    <property type="entry name" value="ZINC FINGER SWIM DOMAIN-CONTAINING PROTEIN 7"/>
    <property type="match status" value="1"/>
</dbReference>
<feature type="compositionally biased region" description="Low complexity" evidence="2">
    <location>
        <begin position="89"/>
        <end position="101"/>
    </location>
</feature>
<reference evidence="4" key="1">
    <citation type="submission" date="2025-08" db="UniProtKB">
        <authorList>
            <consortium name="Ensembl"/>
        </authorList>
    </citation>
    <scope>IDENTIFICATION</scope>
</reference>
<feature type="domain" description="SWIM-type" evidence="3">
    <location>
        <begin position="247"/>
        <end position="285"/>
    </location>
</feature>
<feature type="region of interest" description="Disordered" evidence="2">
    <location>
        <begin position="1"/>
        <end position="115"/>
    </location>
</feature>
<dbReference type="GeneTree" id="ENSGT00390000017523"/>
<dbReference type="GO" id="GO:0008270">
    <property type="term" value="F:zinc ion binding"/>
    <property type="evidence" value="ECO:0007669"/>
    <property type="project" value="UniProtKB-KW"/>
</dbReference>
<keyword evidence="1" id="KW-0863">Zinc-finger</keyword>